<evidence type="ECO:0000313" key="5">
    <source>
        <dbReference type="Proteomes" id="UP001152876"/>
    </source>
</evidence>
<feature type="region of interest" description="Disordered" evidence="1">
    <location>
        <begin position="250"/>
        <end position="287"/>
    </location>
</feature>
<feature type="region of interest" description="Disordered" evidence="1">
    <location>
        <begin position="438"/>
        <end position="457"/>
    </location>
</feature>
<dbReference type="Gene3D" id="2.40.360.20">
    <property type="match status" value="1"/>
</dbReference>
<gene>
    <name evidence="4" type="ORF">H010_00725</name>
</gene>
<feature type="compositionally biased region" description="Pro residues" evidence="1">
    <location>
        <begin position="271"/>
        <end position="287"/>
    </location>
</feature>
<evidence type="ECO:0000313" key="4">
    <source>
        <dbReference type="EMBL" id="MDG5973752.1"/>
    </source>
</evidence>
<dbReference type="AlphaFoldDB" id="A0A9X4NMN6"/>
<dbReference type="RefSeq" id="WP_068169144.1">
    <property type="nucleotide sequence ID" value="NZ_AOGK01000001.1"/>
</dbReference>
<evidence type="ECO:0000256" key="1">
    <source>
        <dbReference type="SAM" id="MobiDB-lite"/>
    </source>
</evidence>
<dbReference type="SUPFAM" id="SSF52200">
    <property type="entry name" value="Toll/Interleukin receptor TIR domain"/>
    <property type="match status" value="1"/>
</dbReference>
<dbReference type="InterPro" id="IPR000157">
    <property type="entry name" value="TIR_dom"/>
</dbReference>
<comment type="caution">
    <text evidence="4">The sequence shown here is derived from an EMBL/GenBank/DDBJ whole genome shotgun (WGS) entry which is preliminary data.</text>
</comment>
<dbReference type="InterPro" id="IPR035897">
    <property type="entry name" value="Toll_tir_struct_dom_sf"/>
</dbReference>
<protein>
    <submittedName>
        <fullName evidence="4">PASTA-related domain-containing protein</fullName>
    </submittedName>
</protein>
<proteinExistence type="predicted"/>
<dbReference type="Gene3D" id="3.40.50.10140">
    <property type="entry name" value="Toll/interleukin-1 receptor homology (TIR) domain"/>
    <property type="match status" value="1"/>
</dbReference>
<dbReference type="GO" id="GO:0007165">
    <property type="term" value="P:signal transduction"/>
    <property type="evidence" value="ECO:0007669"/>
    <property type="project" value="InterPro"/>
</dbReference>
<name>A0A9X4NMN6_9BURK</name>
<keyword evidence="2" id="KW-0472">Membrane</keyword>
<feature type="compositionally biased region" description="Basic and acidic residues" evidence="1">
    <location>
        <begin position="440"/>
        <end position="454"/>
    </location>
</feature>
<evidence type="ECO:0000256" key="2">
    <source>
        <dbReference type="SAM" id="Phobius"/>
    </source>
</evidence>
<dbReference type="PROSITE" id="PS50104">
    <property type="entry name" value="TIR"/>
    <property type="match status" value="1"/>
</dbReference>
<dbReference type="Proteomes" id="UP001152876">
    <property type="component" value="Unassembled WGS sequence"/>
</dbReference>
<dbReference type="Pfam" id="PF13676">
    <property type="entry name" value="TIR_2"/>
    <property type="match status" value="1"/>
</dbReference>
<reference evidence="4" key="1">
    <citation type="submission" date="2013-01" db="EMBL/GenBank/DDBJ databases">
        <title>Genome draft of Hydrogenophaga taeniospiralis 2K1.</title>
        <authorList>
            <person name="Gomila M."/>
            <person name="Lalucat J."/>
        </authorList>
    </citation>
    <scope>NUCLEOTIDE SEQUENCE</scope>
    <source>
        <strain evidence="4">CCUG 15921</strain>
    </source>
</reference>
<keyword evidence="5" id="KW-1185">Reference proteome</keyword>
<feature type="transmembrane region" description="Helical" evidence="2">
    <location>
        <begin position="184"/>
        <end position="204"/>
    </location>
</feature>
<sequence length="590" mass="63186">MDGIFISYRRDDSAGYAGRLYDRLATHFGTERVFMDVEGIEPGADFVNAIEEAVSSCRVLIVMIGDEWTHGTDAAGRRRLDDPNDFVRLETSAALQRGIRVVPVLVGGAVMPRAEELPEDLKPLTRRQAVEINHKQWDASSSELIATLERILVHEGGPEPLPLKVARRGPAALASKAVGRKVPWVWPAAAAGTVLLGAGLWWLLPLGGPPSEARAPAPPLVAAEPEPAAPVVVASAPKTETPTPVAVVVPSATTPPPAAPKASGEVVKPSPSLPNPTPNPTPAPAPAPAPVVTPPLIHEFRAEAGEGGTRLCYRVSNADSVTLSPRPGELERSGRDCVVVDVDAITTFTLTARHADQAVRKTLRVSPPRVIVARPVAPVVPVAPEARPVPTVPASSASALPRRGESWVYQSSGKWRTSPKRRFEVTIQSLVDGLATDALRPVDPDAGPRAESRRSRSGVPGFVTWSEIGFEFSPYLGASVSLAEMGSQRGFATPDHDPQWGNWYSQAKVLGQEPVSVPAGSFSAHKVEVWSSRGATGGPTVAQVEPVRVHYLVWYAPEVRRYVKMQRRILSAAGSEMEKDVFELVAHRQP</sequence>
<feature type="domain" description="TIR" evidence="3">
    <location>
        <begin position="1"/>
        <end position="144"/>
    </location>
</feature>
<keyword evidence="2" id="KW-0812">Transmembrane</keyword>
<dbReference type="EMBL" id="AOGK01000001">
    <property type="protein sequence ID" value="MDG5973752.1"/>
    <property type="molecule type" value="Genomic_DNA"/>
</dbReference>
<evidence type="ECO:0000259" key="3">
    <source>
        <dbReference type="PROSITE" id="PS50104"/>
    </source>
</evidence>
<organism evidence="4 5">
    <name type="scientific">Hydrogenophaga taeniospiralis CCUG 15921</name>
    <dbReference type="NCBI Taxonomy" id="1281780"/>
    <lineage>
        <taxon>Bacteria</taxon>
        <taxon>Pseudomonadati</taxon>
        <taxon>Pseudomonadota</taxon>
        <taxon>Betaproteobacteria</taxon>
        <taxon>Burkholderiales</taxon>
        <taxon>Comamonadaceae</taxon>
        <taxon>Hydrogenophaga</taxon>
    </lineage>
</organism>
<accession>A0A9X4NMN6</accession>
<keyword evidence="2" id="KW-1133">Transmembrane helix</keyword>